<name>A0ABN8LXR9_9CNID</name>
<organism evidence="12 13">
    <name type="scientific">Porites evermanni</name>
    <dbReference type="NCBI Taxonomy" id="104178"/>
    <lineage>
        <taxon>Eukaryota</taxon>
        <taxon>Metazoa</taxon>
        <taxon>Cnidaria</taxon>
        <taxon>Anthozoa</taxon>
        <taxon>Hexacorallia</taxon>
        <taxon>Scleractinia</taxon>
        <taxon>Fungiina</taxon>
        <taxon>Poritidae</taxon>
        <taxon>Porites</taxon>
    </lineage>
</organism>
<evidence type="ECO:0000256" key="8">
    <source>
        <dbReference type="ARBA" id="ARBA00023224"/>
    </source>
</evidence>
<evidence type="ECO:0000259" key="11">
    <source>
        <dbReference type="PROSITE" id="PS50262"/>
    </source>
</evidence>
<evidence type="ECO:0000256" key="1">
    <source>
        <dbReference type="ARBA" id="ARBA00004651"/>
    </source>
</evidence>
<keyword evidence="2" id="KW-1003">Cell membrane</keyword>
<dbReference type="Proteomes" id="UP001159427">
    <property type="component" value="Unassembled WGS sequence"/>
</dbReference>
<evidence type="ECO:0000256" key="9">
    <source>
        <dbReference type="RuleBase" id="RU000688"/>
    </source>
</evidence>
<feature type="transmembrane region" description="Helical" evidence="10">
    <location>
        <begin position="248"/>
        <end position="270"/>
    </location>
</feature>
<dbReference type="PANTHER" id="PTHR22752">
    <property type="entry name" value="G PROTEIN-COUPLED RECEPTOR"/>
    <property type="match status" value="1"/>
</dbReference>
<feature type="transmembrane region" description="Helical" evidence="10">
    <location>
        <begin position="90"/>
        <end position="118"/>
    </location>
</feature>
<comment type="caution">
    <text evidence="12">The sequence shown here is derived from an EMBL/GenBank/DDBJ whole genome shotgun (WGS) entry which is preliminary data.</text>
</comment>
<keyword evidence="13" id="KW-1185">Reference proteome</keyword>
<feature type="transmembrane region" description="Helical" evidence="10">
    <location>
        <begin position="282"/>
        <end position="300"/>
    </location>
</feature>
<dbReference type="Pfam" id="PF00001">
    <property type="entry name" value="7tm_1"/>
    <property type="match status" value="1"/>
</dbReference>
<gene>
    <name evidence="12" type="ORF">PEVE_00007558</name>
</gene>
<evidence type="ECO:0000256" key="4">
    <source>
        <dbReference type="ARBA" id="ARBA00022989"/>
    </source>
</evidence>
<dbReference type="SMART" id="SM01381">
    <property type="entry name" value="7TM_GPCR_Srsx"/>
    <property type="match status" value="1"/>
</dbReference>
<keyword evidence="5 9" id="KW-0297">G-protein coupled receptor</keyword>
<dbReference type="InterPro" id="IPR017452">
    <property type="entry name" value="GPCR_Rhodpsn_7TM"/>
</dbReference>
<comment type="subcellular location">
    <subcellularLocation>
        <location evidence="1">Cell membrane</location>
        <topology evidence="1">Multi-pass membrane protein</topology>
    </subcellularLocation>
</comment>
<evidence type="ECO:0000256" key="6">
    <source>
        <dbReference type="ARBA" id="ARBA00023136"/>
    </source>
</evidence>
<dbReference type="PRINTS" id="PR00237">
    <property type="entry name" value="GPCRRHODOPSN"/>
</dbReference>
<feature type="transmembrane region" description="Helical" evidence="10">
    <location>
        <begin position="186"/>
        <end position="210"/>
    </location>
</feature>
<keyword evidence="6 10" id="KW-0472">Membrane</keyword>
<evidence type="ECO:0000313" key="13">
    <source>
        <dbReference type="Proteomes" id="UP001159427"/>
    </source>
</evidence>
<feature type="transmembrane region" description="Helical" evidence="10">
    <location>
        <begin position="139"/>
        <end position="159"/>
    </location>
</feature>
<feature type="transmembrane region" description="Helical" evidence="10">
    <location>
        <begin position="58"/>
        <end position="84"/>
    </location>
</feature>
<sequence>MNNDSKGSLDLGAETSLTVAEVALSAAFLCLVNIGIIVGNILVLIVVWRTSKLHEPNYYFLCSLSVADLLVGLIYCPLLIASVINQTWVFGSVVCVAHAVTICISLNASLMSLCAISIDRYYFITKPLHYREIVTSRKTAIFIAFVWFHSVFWAVAPLFNWGEYIYEESTATCKPNWSGDGLLDKTYALCLALMCFLLPVLVMIIAYLRIYKAARKQLRNIQNINLSGTAANSMDVTKSHKAARTVSIIIGMFFLCWSVYTAVSLWKLFASLSELPARLVRAGLYLAVSNSCVNFYVYAVRDKIFRQGLRHMFVSHRSNYMYEDGTFSNLSRAARTTPSHSRTALELGFPAAASLSQRFSFHTSL</sequence>
<evidence type="ECO:0000256" key="3">
    <source>
        <dbReference type="ARBA" id="ARBA00022692"/>
    </source>
</evidence>
<feature type="transmembrane region" description="Helical" evidence="10">
    <location>
        <begin position="22"/>
        <end position="46"/>
    </location>
</feature>
<dbReference type="SUPFAM" id="SSF81321">
    <property type="entry name" value="Family A G protein-coupled receptor-like"/>
    <property type="match status" value="1"/>
</dbReference>
<reference evidence="12 13" key="1">
    <citation type="submission" date="2022-05" db="EMBL/GenBank/DDBJ databases">
        <authorList>
            <consortium name="Genoscope - CEA"/>
            <person name="William W."/>
        </authorList>
    </citation>
    <scope>NUCLEOTIDE SEQUENCE [LARGE SCALE GENOMIC DNA]</scope>
</reference>
<dbReference type="Gene3D" id="1.20.1070.10">
    <property type="entry name" value="Rhodopsin 7-helix transmembrane proteins"/>
    <property type="match status" value="1"/>
</dbReference>
<evidence type="ECO:0000256" key="5">
    <source>
        <dbReference type="ARBA" id="ARBA00023040"/>
    </source>
</evidence>
<keyword evidence="4 10" id="KW-1133">Transmembrane helix</keyword>
<evidence type="ECO:0000256" key="7">
    <source>
        <dbReference type="ARBA" id="ARBA00023170"/>
    </source>
</evidence>
<dbReference type="PROSITE" id="PS50262">
    <property type="entry name" value="G_PROTEIN_RECEP_F1_2"/>
    <property type="match status" value="1"/>
</dbReference>
<protein>
    <recommendedName>
        <fullName evidence="11">G-protein coupled receptors family 1 profile domain-containing protein</fullName>
    </recommendedName>
</protein>
<dbReference type="EMBL" id="CALNXI010000150">
    <property type="protein sequence ID" value="CAH3020526.1"/>
    <property type="molecule type" value="Genomic_DNA"/>
</dbReference>
<comment type="similarity">
    <text evidence="9">Belongs to the G-protein coupled receptor 1 family.</text>
</comment>
<feature type="domain" description="G-protein coupled receptors family 1 profile" evidence="11">
    <location>
        <begin position="39"/>
        <end position="298"/>
    </location>
</feature>
<evidence type="ECO:0000256" key="2">
    <source>
        <dbReference type="ARBA" id="ARBA00022475"/>
    </source>
</evidence>
<keyword evidence="8 9" id="KW-0807">Transducer</keyword>
<keyword evidence="3 9" id="KW-0812">Transmembrane</keyword>
<proteinExistence type="inferred from homology"/>
<dbReference type="CDD" id="cd00637">
    <property type="entry name" value="7tm_classA_rhodopsin-like"/>
    <property type="match status" value="1"/>
</dbReference>
<evidence type="ECO:0000313" key="12">
    <source>
        <dbReference type="EMBL" id="CAH3020526.1"/>
    </source>
</evidence>
<evidence type="ECO:0000256" key="10">
    <source>
        <dbReference type="SAM" id="Phobius"/>
    </source>
</evidence>
<dbReference type="InterPro" id="IPR000276">
    <property type="entry name" value="GPCR_Rhodpsn"/>
</dbReference>
<dbReference type="PROSITE" id="PS00237">
    <property type="entry name" value="G_PROTEIN_RECEP_F1_1"/>
    <property type="match status" value="1"/>
</dbReference>
<keyword evidence="7 9" id="KW-0675">Receptor</keyword>
<accession>A0ABN8LXR9</accession>